<dbReference type="EMBL" id="CP049886">
    <property type="protein sequence ID" value="QIL46972.1"/>
    <property type="molecule type" value="Genomic_DNA"/>
</dbReference>
<dbReference type="SUPFAM" id="SSF47336">
    <property type="entry name" value="ACP-like"/>
    <property type="match status" value="1"/>
</dbReference>
<dbReference type="UniPathway" id="UPA00556"/>
<feature type="modified residue" description="O-(pantetheine 4'-phosphoryl)serine" evidence="5">
    <location>
        <position position="34"/>
    </location>
</feature>
<dbReference type="Pfam" id="PF00550">
    <property type="entry name" value="PP-binding"/>
    <property type="match status" value="1"/>
</dbReference>
<comment type="pathway">
    <text evidence="5">Cell wall biogenesis; lipoteichoic acid biosynthesis.</text>
</comment>
<keyword evidence="4 5" id="KW-0961">Cell wall biogenesis/degradation</keyword>
<evidence type="ECO:0000313" key="8">
    <source>
        <dbReference type="Proteomes" id="UP000500890"/>
    </source>
</evidence>
<comment type="similarity">
    <text evidence="5">Belongs to the DltC family.</text>
</comment>
<keyword evidence="1 5" id="KW-0596">Phosphopantetheine</keyword>
<name>A0A6G8APV5_9ENTE</name>
<dbReference type="NCBIfam" id="NF003464">
    <property type="entry name" value="PRK05087.1"/>
    <property type="match status" value="1"/>
</dbReference>
<dbReference type="PROSITE" id="PS50075">
    <property type="entry name" value="CARRIER"/>
    <property type="match status" value="1"/>
</dbReference>
<dbReference type="GO" id="GO:0071555">
    <property type="term" value="P:cell wall organization"/>
    <property type="evidence" value="ECO:0007669"/>
    <property type="project" value="UniProtKB-KW"/>
</dbReference>
<keyword evidence="7" id="KW-0436">Ligase</keyword>
<protein>
    <recommendedName>
        <fullName evidence="5">D-alanyl carrier protein</fullName>
        <shortName evidence="5">DCP</shortName>
    </recommendedName>
    <alternativeName>
        <fullName evidence="5">D-alanine--poly(phosphoribitol) ligase subunit 2</fullName>
    </alternativeName>
</protein>
<organism evidence="7 8">
    <name type="scientific">Vagococcus coleopterorum</name>
    <dbReference type="NCBI Taxonomy" id="2714946"/>
    <lineage>
        <taxon>Bacteria</taxon>
        <taxon>Bacillati</taxon>
        <taxon>Bacillota</taxon>
        <taxon>Bacilli</taxon>
        <taxon>Lactobacillales</taxon>
        <taxon>Enterococcaceae</taxon>
        <taxon>Vagococcus</taxon>
    </lineage>
</organism>
<accession>A0A6G8APV5</accession>
<dbReference type="HAMAP" id="MF_00565">
    <property type="entry name" value="DltC"/>
    <property type="match status" value="1"/>
</dbReference>
<evidence type="ECO:0000259" key="6">
    <source>
        <dbReference type="PROSITE" id="PS50075"/>
    </source>
</evidence>
<dbReference type="NCBIfam" id="TIGR01688">
    <property type="entry name" value="dltC"/>
    <property type="match status" value="1"/>
</dbReference>
<dbReference type="GO" id="GO:0016874">
    <property type="term" value="F:ligase activity"/>
    <property type="evidence" value="ECO:0007669"/>
    <property type="project" value="UniProtKB-KW"/>
</dbReference>
<dbReference type="AlphaFoldDB" id="A0A6G8APV5"/>
<feature type="domain" description="Carrier" evidence="6">
    <location>
        <begin position="1"/>
        <end position="76"/>
    </location>
</feature>
<evidence type="ECO:0000256" key="5">
    <source>
        <dbReference type="HAMAP-Rule" id="MF_00565"/>
    </source>
</evidence>
<keyword evidence="8" id="KW-1185">Reference proteome</keyword>
<dbReference type="KEGG" id="vah:G7081_01120"/>
<evidence type="ECO:0000256" key="1">
    <source>
        <dbReference type="ARBA" id="ARBA00022450"/>
    </source>
</evidence>
<dbReference type="Proteomes" id="UP000500890">
    <property type="component" value="Chromosome"/>
</dbReference>
<sequence length="76" mass="8678">MKEIVLDILEDLTGTDEVREDLSLDLFEEGLLDSLAVVQFLVDIEEKTGKPMLVTEFHKEEWATPQTIIDKVVAFQ</sequence>
<evidence type="ECO:0000256" key="3">
    <source>
        <dbReference type="ARBA" id="ARBA00022553"/>
    </source>
</evidence>
<evidence type="ECO:0000256" key="4">
    <source>
        <dbReference type="ARBA" id="ARBA00023316"/>
    </source>
</evidence>
<comment type="subcellular location">
    <subcellularLocation>
        <location evidence="5">Cytoplasm</location>
    </subcellularLocation>
</comment>
<keyword evidence="2 5" id="KW-0963">Cytoplasm</keyword>
<proteinExistence type="inferred from homology"/>
<comment type="function">
    <text evidence="5">Carrier protein involved in the D-alanylation of lipoteichoic acid (LTA). The loading of thioester-linked D-alanine onto DltC is catalyzed by D-alanine--D-alanyl carrier protein ligase DltA. The DltC-carried D-alanyl group is further transferred to cell membrane phosphatidylglycerol (PG) by forming an ester bond, probably catalyzed by DltD. D-alanylation of LTA plays an important role in modulating the properties of the cell wall in Gram-positive bacteria, influencing the net charge of the cell wall.</text>
</comment>
<evidence type="ECO:0000256" key="2">
    <source>
        <dbReference type="ARBA" id="ARBA00022490"/>
    </source>
</evidence>
<comment type="PTM">
    <text evidence="5">4'-phosphopantetheine is transferred from CoA to a specific serine of apo-DCP.</text>
</comment>
<dbReference type="GO" id="GO:0070395">
    <property type="term" value="P:lipoteichoic acid biosynthetic process"/>
    <property type="evidence" value="ECO:0007669"/>
    <property type="project" value="UniProtKB-UniRule"/>
</dbReference>
<keyword evidence="3 5" id="KW-0597">Phosphoprotein</keyword>
<dbReference type="Gene3D" id="1.10.1200.10">
    <property type="entry name" value="ACP-like"/>
    <property type="match status" value="1"/>
</dbReference>
<dbReference type="InterPro" id="IPR036736">
    <property type="entry name" value="ACP-like_sf"/>
</dbReference>
<gene>
    <name evidence="5 7" type="primary">dltC</name>
    <name evidence="7" type="ORF">G7081_01120</name>
</gene>
<reference evidence="7 8" key="1">
    <citation type="submission" date="2020-03" db="EMBL/GenBank/DDBJ databases">
        <title>Vagococcus sp. nov., isolated from beetles.</title>
        <authorList>
            <person name="Hyun D.-W."/>
            <person name="Bae J.-W."/>
        </authorList>
    </citation>
    <scope>NUCLEOTIDE SEQUENCE [LARGE SCALE GENOMIC DNA]</scope>
    <source>
        <strain evidence="7 8">HDW17A</strain>
    </source>
</reference>
<evidence type="ECO:0000313" key="7">
    <source>
        <dbReference type="EMBL" id="QIL46972.1"/>
    </source>
</evidence>
<dbReference type="InterPro" id="IPR009081">
    <property type="entry name" value="PP-bd_ACP"/>
</dbReference>
<dbReference type="InterPro" id="IPR003230">
    <property type="entry name" value="DltC"/>
</dbReference>
<dbReference type="GO" id="GO:0036370">
    <property type="term" value="F:D-alanyl carrier activity"/>
    <property type="evidence" value="ECO:0007669"/>
    <property type="project" value="UniProtKB-UniRule"/>
</dbReference>
<dbReference type="GO" id="GO:0005737">
    <property type="term" value="C:cytoplasm"/>
    <property type="evidence" value="ECO:0007669"/>
    <property type="project" value="UniProtKB-SubCell"/>
</dbReference>